<evidence type="ECO:0000256" key="6">
    <source>
        <dbReference type="ARBA" id="ARBA00022723"/>
    </source>
</evidence>
<dbReference type="PANTHER" id="PTHR20941:SF1">
    <property type="entry name" value="FOLIC ACID SYNTHESIS PROTEIN FOL1"/>
    <property type="match status" value="1"/>
</dbReference>
<dbReference type="PANTHER" id="PTHR20941">
    <property type="entry name" value="FOLATE SYNTHESIS PROTEINS"/>
    <property type="match status" value="1"/>
</dbReference>
<comment type="catalytic activity">
    <reaction evidence="1">
        <text>(7,8-dihydropterin-6-yl)methyl diphosphate + 4-aminobenzoate = 7,8-dihydropteroate + diphosphate</text>
        <dbReference type="Rhea" id="RHEA:19949"/>
        <dbReference type="ChEBI" id="CHEBI:17836"/>
        <dbReference type="ChEBI" id="CHEBI:17839"/>
        <dbReference type="ChEBI" id="CHEBI:33019"/>
        <dbReference type="ChEBI" id="CHEBI:72950"/>
        <dbReference type="EC" id="2.5.1.15"/>
    </reaction>
</comment>
<evidence type="ECO:0000259" key="9">
    <source>
        <dbReference type="PROSITE" id="PS50972"/>
    </source>
</evidence>
<evidence type="ECO:0000256" key="7">
    <source>
        <dbReference type="ARBA" id="ARBA00022842"/>
    </source>
</evidence>
<dbReference type="EC" id="2.5.1.15" evidence="4"/>
<dbReference type="InterPro" id="IPR011005">
    <property type="entry name" value="Dihydropteroate_synth-like_sf"/>
</dbReference>
<gene>
    <name evidence="10" type="primary">folP</name>
    <name evidence="10" type="ORF">FVR03_12530</name>
</gene>
<evidence type="ECO:0000256" key="5">
    <source>
        <dbReference type="ARBA" id="ARBA00022679"/>
    </source>
</evidence>
<dbReference type="EMBL" id="VRTY01000043">
    <property type="protein sequence ID" value="TXK45357.1"/>
    <property type="molecule type" value="Genomic_DNA"/>
</dbReference>
<dbReference type="InterPro" id="IPR045031">
    <property type="entry name" value="DHP_synth-like"/>
</dbReference>
<dbReference type="RefSeq" id="WP_147922093.1">
    <property type="nucleotide sequence ID" value="NZ_VRTY01000043.1"/>
</dbReference>
<comment type="pathway">
    <text evidence="3">Cofactor biosynthesis; tetrahydrofolate biosynthesis; 7,8-dihydrofolate from 2-amino-4-hydroxy-6-hydroxymethyl-7,8-dihydropteridine diphosphate and 4-aminobenzoate: step 1/2.</text>
</comment>
<evidence type="ECO:0000313" key="10">
    <source>
        <dbReference type="EMBL" id="TXK45357.1"/>
    </source>
</evidence>
<feature type="domain" description="Pterin-binding" evidence="9">
    <location>
        <begin position="29"/>
        <end position="281"/>
    </location>
</feature>
<dbReference type="OrthoDB" id="9811744at2"/>
<keyword evidence="8" id="KW-0289">Folate biosynthesis</keyword>
<dbReference type="Pfam" id="PF00809">
    <property type="entry name" value="Pterin_bind"/>
    <property type="match status" value="1"/>
</dbReference>
<accession>A0A5C8K494</accession>
<dbReference type="SUPFAM" id="SSF51717">
    <property type="entry name" value="Dihydropteroate synthetase-like"/>
    <property type="match status" value="1"/>
</dbReference>
<name>A0A5C8K494_9BACT</name>
<dbReference type="NCBIfam" id="TIGR01496">
    <property type="entry name" value="DHPS"/>
    <property type="match status" value="1"/>
</dbReference>
<comment type="cofactor">
    <cofactor evidence="2">
        <name>Mg(2+)</name>
        <dbReference type="ChEBI" id="CHEBI:18420"/>
    </cofactor>
</comment>
<proteinExistence type="predicted"/>
<evidence type="ECO:0000256" key="1">
    <source>
        <dbReference type="ARBA" id="ARBA00000012"/>
    </source>
</evidence>
<evidence type="ECO:0000256" key="3">
    <source>
        <dbReference type="ARBA" id="ARBA00004763"/>
    </source>
</evidence>
<keyword evidence="5 10" id="KW-0808">Transferase</keyword>
<dbReference type="GO" id="GO:0005829">
    <property type="term" value="C:cytosol"/>
    <property type="evidence" value="ECO:0007669"/>
    <property type="project" value="TreeGrafter"/>
</dbReference>
<keyword evidence="7" id="KW-0460">Magnesium</keyword>
<organism evidence="10 11">
    <name type="scientific">Pontibacter qinzhouensis</name>
    <dbReference type="NCBI Taxonomy" id="2603253"/>
    <lineage>
        <taxon>Bacteria</taxon>
        <taxon>Pseudomonadati</taxon>
        <taxon>Bacteroidota</taxon>
        <taxon>Cytophagia</taxon>
        <taxon>Cytophagales</taxon>
        <taxon>Hymenobacteraceae</taxon>
        <taxon>Pontibacter</taxon>
    </lineage>
</organism>
<dbReference type="Proteomes" id="UP000321926">
    <property type="component" value="Unassembled WGS sequence"/>
</dbReference>
<comment type="caution">
    <text evidence="10">The sequence shown here is derived from an EMBL/GenBank/DDBJ whole genome shotgun (WGS) entry which is preliminary data.</text>
</comment>
<dbReference type="PROSITE" id="PS50972">
    <property type="entry name" value="PTERIN_BINDING"/>
    <property type="match status" value="1"/>
</dbReference>
<dbReference type="GO" id="GO:0046654">
    <property type="term" value="P:tetrahydrofolate biosynthetic process"/>
    <property type="evidence" value="ECO:0007669"/>
    <property type="project" value="TreeGrafter"/>
</dbReference>
<dbReference type="PROSITE" id="PS00793">
    <property type="entry name" value="DHPS_2"/>
    <property type="match status" value="1"/>
</dbReference>
<dbReference type="GO" id="GO:0046872">
    <property type="term" value="F:metal ion binding"/>
    <property type="evidence" value="ECO:0007669"/>
    <property type="project" value="UniProtKB-KW"/>
</dbReference>
<dbReference type="GO" id="GO:0046656">
    <property type="term" value="P:folic acid biosynthetic process"/>
    <property type="evidence" value="ECO:0007669"/>
    <property type="project" value="UniProtKB-KW"/>
</dbReference>
<dbReference type="Gene3D" id="3.20.20.20">
    <property type="entry name" value="Dihydropteroate synthase-like"/>
    <property type="match status" value="1"/>
</dbReference>
<evidence type="ECO:0000256" key="8">
    <source>
        <dbReference type="ARBA" id="ARBA00022909"/>
    </source>
</evidence>
<reference evidence="10 11" key="1">
    <citation type="submission" date="2019-08" db="EMBL/GenBank/DDBJ databases">
        <authorList>
            <person name="Shi S."/>
        </authorList>
    </citation>
    <scope>NUCLEOTIDE SEQUENCE [LARGE SCALE GENOMIC DNA]</scope>
    <source>
        <strain evidence="10 11">GY10130</strain>
    </source>
</reference>
<dbReference type="GO" id="GO:0004156">
    <property type="term" value="F:dihydropteroate synthase activity"/>
    <property type="evidence" value="ECO:0007669"/>
    <property type="project" value="UniProtKB-EC"/>
</dbReference>
<evidence type="ECO:0000256" key="2">
    <source>
        <dbReference type="ARBA" id="ARBA00001946"/>
    </source>
</evidence>
<dbReference type="InterPro" id="IPR000489">
    <property type="entry name" value="Pterin-binding_dom"/>
</dbReference>
<keyword evidence="6" id="KW-0479">Metal-binding</keyword>
<protein>
    <recommendedName>
        <fullName evidence="4">dihydropteroate synthase</fullName>
        <ecNumber evidence="4">2.5.1.15</ecNumber>
    </recommendedName>
</protein>
<evidence type="ECO:0000313" key="11">
    <source>
        <dbReference type="Proteomes" id="UP000321926"/>
    </source>
</evidence>
<sequence>MPTARAKDTLFHKKRTLNCNGKILSLNTPQVMGILNVTPDSFYAGSRLGSVEEALKKAEQMLTDGAALLDVGGYSSRPGAADIAEQEELERVVPAIEAIAKAFPEAIISVDTFRARVAEAAIGSGAALINDISAGTLDEAMFGTVARLQVPYVLMHMRGTPKTMSSLTSYEDLVVDILDELQQKLALLTAAGVKDIILDPGFGFAKTVDQNFELLNRLQEFAMLELPLLVGLSRKSMTYKFLGIDQSEALPGTIALNMFALIQGTDILRVHDVKETKQTIDLFTKTTL</sequence>
<dbReference type="AlphaFoldDB" id="A0A5C8K494"/>
<dbReference type="InterPro" id="IPR006390">
    <property type="entry name" value="DHP_synth_dom"/>
</dbReference>
<evidence type="ECO:0000256" key="4">
    <source>
        <dbReference type="ARBA" id="ARBA00012458"/>
    </source>
</evidence>
<keyword evidence="11" id="KW-1185">Reference proteome</keyword>
<dbReference type="CDD" id="cd00739">
    <property type="entry name" value="DHPS"/>
    <property type="match status" value="1"/>
</dbReference>